<dbReference type="EMBL" id="KN833741">
    <property type="protein sequence ID" value="KIK22275.1"/>
    <property type="molecule type" value="Genomic_DNA"/>
</dbReference>
<protein>
    <submittedName>
        <fullName evidence="2">Uncharacterized protein</fullName>
    </submittedName>
</protein>
<evidence type="ECO:0000256" key="1">
    <source>
        <dbReference type="SAM" id="MobiDB-lite"/>
    </source>
</evidence>
<reference evidence="3" key="2">
    <citation type="submission" date="2015-01" db="EMBL/GenBank/DDBJ databases">
        <title>Evolutionary Origins and Diversification of the Mycorrhizal Mutualists.</title>
        <authorList>
            <consortium name="DOE Joint Genome Institute"/>
            <consortium name="Mycorrhizal Genomics Consortium"/>
            <person name="Kohler A."/>
            <person name="Kuo A."/>
            <person name="Nagy L.G."/>
            <person name="Floudas D."/>
            <person name="Copeland A."/>
            <person name="Barry K.W."/>
            <person name="Cichocki N."/>
            <person name="Veneault-Fourrey C."/>
            <person name="LaButti K."/>
            <person name="Lindquist E.A."/>
            <person name="Lipzen A."/>
            <person name="Lundell T."/>
            <person name="Morin E."/>
            <person name="Murat C."/>
            <person name="Riley R."/>
            <person name="Ohm R."/>
            <person name="Sun H."/>
            <person name="Tunlid A."/>
            <person name="Henrissat B."/>
            <person name="Grigoriev I.V."/>
            <person name="Hibbett D.S."/>
            <person name="Martin F."/>
        </authorList>
    </citation>
    <scope>NUCLEOTIDE SEQUENCE [LARGE SCALE GENOMIC DNA]</scope>
    <source>
        <strain evidence="3">441</strain>
    </source>
</reference>
<dbReference type="OrthoDB" id="2687053at2759"/>
<feature type="compositionally biased region" description="Low complexity" evidence="1">
    <location>
        <begin position="1"/>
        <end position="18"/>
    </location>
</feature>
<proteinExistence type="predicted"/>
<sequence length="130" mass="14437">MNAGSLSVPWVPSSSGSSTACKQPQDVGSKVSAKLSETSDSLICQIQNSTEAKSKAKQMKIQAQIIGKELKAHDKHAQCEHDLKMRMMENKHEWSMANEKTKQLELELRLKEARIAWLEAEKSSGAIEKN</sequence>
<organism evidence="2 3">
    <name type="scientific">Pisolithus microcarpus 441</name>
    <dbReference type="NCBI Taxonomy" id="765257"/>
    <lineage>
        <taxon>Eukaryota</taxon>
        <taxon>Fungi</taxon>
        <taxon>Dikarya</taxon>
        <taxon>Basidiomycota</taxon>
        <taxon>Agaricomycotina</taxon>
        <taxon>Agaricomycetes</taxon>
        <taxon>Agaricomycetidae</taxon>
        <taxon>Boletales</taxon>
        <taxon>Sclerodermatineae</taxon>
        <taxon>Pisolithaceae</taxon>
        <taxon>Pisolithus</taxon>
    </lineage>
</organism>
<evidence type="ECO:0000313" key="2">
    <source>
        <dbReference type="EMBL" id="KIK22275.1"/>
    </source>
</evidence>
<evidence type="ECO:0000313" key="3">
    <source>
        <dbReference type="Proteomes" id="UP000054018"/>
    </source>
</evidence>
<dbReference type="Proteomes" id="UP000054018">
    <property type="component" value="Unassembled WGS sequence"/>
</dbReference>
<dbReference type="AlphaFoldDB" id="A0A0C9YBZ8"/>
<accession>A0A0C9YBZ8</accession>
<reference evidence="2 3" key="1">
    <citation type="submission" date="2014-04" db="EMBL/GenBank/DDBJ databases">
        <authorList>
            <consortium name="DOE Joint Genome Institute"/>
            <person name="Kuo A."/>
            <person name="Kohler A."/>
            <person name="Costa M.D."/>
            <person name="Nagy L.G."/>
            <person name="Floudas D."/>
            <person name="Copeland A."/>
            <person name="Barry K.W."/>
            <person name="Cichocki N."/>
            <person name="Veneault-Fourrey C."/>
            <person name="LaButti K."/>
            <person name="Lindquist E.A."/>
            <person name="Lipzen A."/>
            <person name="Lundell T."/>
            <person name="Morin E."/>
            <person name="Murat C."/>
            <person name="Sun H."/>
            <person name="Tunlid A."/>
            <person name="Henrissat B."/>
            <person name="Grigoriev I.V."/>
            <person name="Hibbett D.S."/>
            <person name="Martin F."/>
            <person name="Nordberg H.P."/>
            <person name="Cantor M.N."/>
            <person name="Hua S.X."/>
        </authorList>
    </citation>
    <scope>NUCLEOTIDE SEQUENCE [LARGE SCALE GENOMIC DNA]</scope>
    <source>
        <strain evidence="2 3">441</strain>
    </source>
</reference>
<dbReference type="HOGENOM" id="CLU_113824_1_0_1"/>
<name>A0A0C9YBZ8_9AGAM</name>
<feature type="region of interest" description="Disordered" evidence="1">
    <location>
        <begin position="1"/>
        <end position="32"/>
    </location>
</feature>
<gene>
    <name evidence="2" type="ORF">PISMIDRAFT_11744</name>
</gene>
<keyword evidence="3" id="KW-1185">Reference proteome</keyword>